<dbReference type="PANTHER" id="PTHR34820:SF4">
    <property type="entry name" value="INNER MEMBRANE PROTEIN YEBZ"/>
    <property type="match status" value="1"/>
</dbReference>
<feature type="transmembrane region" description="Helical" evidence="6">
    <location>
        <begin position="611"/>
        <end position="632"/>
    </location>
</feature>
<keyword evidence="3 6" id="KW-0812">Transmembrane</keyword>
<proteinExistence type="predicted"/>
<evidence type="ECO:0000313" key="8">
    <source>
        <dbReference type="EMBL" id="TDD49627.1"/>
    </source>
</evidence>
<dbReference type="GO" id="GO:0005886">
    <property type="term" value="C:plasma membrane"/>
    <property type="evidence" value="ECO:0007669"/>
    <property type="project" value="UniProtKB-SubCell"/>
</dbReference>
<evidence type="ECO:0000313" key="9">
    <source>
        <dbReference type="Proteomes" id="UP000294947"/>
    </source>
</evidence>
<feature type="transmembrane region" description="Helical" evidence="6">
    <location>
        <begin position="379"/>
        <end position="399"/>
    </location>
</feature>
<reference evidence="8 9" key="1">
    <citation type="submission" date="2019-03" db="EMBL/GenBank/DDBJ databases">
        <title>Draft genome sequences of novel Actinobacteria.</title>
        <authorList>
            <person name="Sahin N."/>
            <person name="Ay H."/>
            <person name="Saygin H."/>
        </authorList>
    </citation>
    <scope>NUCLEOTIDE SEQUENCE [LARGE SCALE GENOMIC DNA]</scope>
    <source>
        <strain evidence="8 9">7K502</strain>
    </source>
</reference>
<comment type="subcellular location">
    <subcellularLocation>
        <location evidence="1">Cell membrane</location>
        <topology evidence="1">Multi-pass membrane protein</topology>
    </subcellularLocation>
</comment>
<dbReference type="Pfam" id="PF09678">
    <property type="entry name" value="Caa3_CtaG"/>
    <property type="match status" value="1"/>
</dbReference>
<feature type="transmembrane region" description="Helical" evidence="6">
    <location>
        <begin position="564"/>
        <end position="591"/>
    </location>
</feature>
<accession>A0A4V2YMD4</accession>
<name>A0A4V2YMD4_9PSEU</name>
<dbReference type="AlphaFoldDB" id="A0A4V2YMD4"/>
<evidence type="ECO:0000256" key="4">
    <source>
        <dbReference type="ARBA" id="ARBA00022989"/>
    </source>
</evidence>
<feature type="transmembrane region" description="Helical" evidence="6">
    <location>
        <begin position="411"/>
        <end position="433"/>
    </location>
</feature>
<dbReference type="InterPro" id="IPR008457">
    <property type="entry name" value="Cu-R_CopD_dom"/>
</dbReference>
<evidence type="ECO:0000259" key="7">
    <source>
        <dbReference type="Pfam" id="PF05425"/>
    </source>
</evidence>
<dbReference type="PANTHER" id="PTHR34820">
    <property type="entry name" value="INNER MEMBRANE PROTEIN YEBZ"/>
    <property type="match status" value="1"/>
</dbReference>
<keyword evidence="5 6" id="KW-0472">Membrane</keyword>
<comment type="caution">
    <text evidence="8">The sequence shown here is derived from an EMBL/GenBank/DDBJ whole genome shotgun (WGS) entry which is preliminary data.</text>
</comment>
<feature type="domain" description="Copper resistance protein D" evidence="7">
    <location>
        <begin position="242"/>
        <end position="338"/>
    </location>
</feature>
<feature type="transmembrane region" description="Helical" evidence="6">
    <location>
        <begin position="494"/>
        <end position="513"/>
    </location>
</feature>
<feature type="transmembrane region" description="Helical" evidence="6">
    <location>
        <begin position="154"/>
        <end position="173"/>
    </location>
</feature>
<dbReference type="InterPro" id="IPR032694">
    <property type="entry name" value="CopC/D"/>
</dbReference>
<evidence type="ECO:0000256" key="3">
    <source>
        <dbReference type="ARBA" id="ARBA00022692"/>
    </source>
</evidence>
<dbReference type="Proteomes" id="UP000294947">
    <property type="component" value="Unassembled WGS sequence"/>
</dbReference>
<feature type="transmembrane region" description="Helical" evidence="6">
    <location>
        <begin position="525"/>
        <end position="543"/>
    </location>
</feature>
<dbReference type="GO" id="GO:0006825">
    <property type="term" value="P:copper ion transport"/>
    <property type="evidence" value="ECO:0007669"/>
    <property type="project" value="InterPro"/>
</dbReference>
<dbReference type="OrthoDB" id="5241646at2"/>
<sequence length="674" mass="70943">MPSETPVPAPERRGTASAVGVLVVTAGVLAALIAAALTTLSAGASYALLGLPDPGPITKYGLPVVRVLAESGAVVCIGSLLLAAFGIPAKRSGALAADGYAAVRTAGWAAAVWCLGAALMVPFIAADATGRPVSDVLSAEVLFGLVDALEEAKAWALTALFAFMVALVCRVVLSWGWTVVTFGLGLAGLFPVIATGHSASGGAHDIATNSLLFHLFGAVIWVGGLVALLAHAARGGAHLPLVARRFSLVALVCWAAMALSGVINSLVRVSPEQLFTSTYGVLLVLKTVGLVALGVFGFFQRRSVVQRLDDGAGRSALLRLGAGEVLVMFATIGIAVALGRTPPPDGAKEVPGRTELLIGYPLDEPPTFLRLLFDGRFDLVYGTLALTLAALYLVGVHRLRKRGDAWPVGRTIAWLCGCATILVATSSGIGKYAPAVFSVHMGQHMLMSMLAPVFLVMAGPTSLALRVFKPAGKSQPPGPREWLLAFVHSPVTRLLTNPIVALALFVGSFYALYFTGLFDVALTEHWAHLAMNAHFLLVGYIFYWPVIGIDPAPRPLPSLGKVGLVFASMPFHAFFGIALMMSQTVIGASFYRGLDLPWMTDLLADQRLGGGLAWASGEVPLVVVMLALLIQWSRADSRAARRIDRKADADGDADLAAYNEMLKQLSDKDTPRRS</sequence>
<feature type="transmembrane region" description="Helical" evidence="6">
    <location>
        <begin position="245"/>
        <end position="267"/>
    </location>
</feature>
<organism evidence="8 9">
    <name type="scientific">Saccharopolyspora elongata</name>
    <dbReference type="NCBI Taxonomy" id="2530387"/>
    <lineage>
        <taxon>Bacteria</taxon>
        <taxon>Bacillati</taxon>
        <taxon>Actinomycetota</taxon>
        <taxon>Actinomycetes</taxon>
        <taxon>Pseudonocardiales</taxon>
        <taxon>Pseudonocardiaceae</taxon>
        <taxon>Saccharopolyspora</taxon>
    </lineage>
</organism>
<feature type="transmembrane region" description="Helical" evidence="6">
    <location>
        <begin position="101"/>
        <end position="125"/>
    </location>
</feature>
<gene>
    <name evidence="8" type="ORF">E1288_19130</name>
</gene>
<feature type="transmembrane region" description="Helical" evidence="6">
    <location>
        <begin position="21"/>
        <end position="48"/>
    </location>
</feature>
<evidence type="ECO:0000256" key="5">
    <source>
        <dbReference type="ARBA" id="ARBA00023136"/>
    </source>
</evidence>
<keyword evidence="2" id="KW-1003">Cell membrane</keyword>
<dbReference type="EMBL" id="SMKW01000024">
    <property type="protein sequence ID" value="TDD49627.1"/>
    <property type="molecule type" value="Genomic_DNA"/>
</dbReference>
<evidence type="ECO:0000256" key="6">
    <source>
        <dbReference type="SAM" id="Phobius"/>
    </source>
</evidence>
<feature type="transmembrane region" description="Helical" evidence="6">
    <location>
        <begin position="445"/>
        <end position="465"/>
    </location>
</feature>
<feature type="transmembrane region" description="Helical" evidence="6">
    <location>
        <begin position="320"/>
        <end position="339"/>
    </location>
</feature>
<feature type="transmembrane region" description="Helical" evidence="6">
    <location>
        <begin position="279"/>
        <end position="299"/>
    </location>
</feature>
<feature type="transmembrane region" description="Helical" evidence="6">
    <location>
        <begin position="211"/>
        <end position="233"/>
    </location>
</feature>
<dbReference type="Pfam" id="PF05425">
    <property type="entry name" value="CopD"/>
    <property type="match status" value="1"/>
</dbReference>
<protein>
    <submittedName>
        <fullName evidence="8">Copper resistance protein CopD</fullName>
    </submittedName>
</protein>
<evidence type="ECO:0000256" key="1">
    <source>
        <dbReference type="ARBA" id="ARBA00004651"/>
    </source>
</evidence>
<dbReference type="InterPro" id="IPR019108">
    <property type="entry name" value="Caa3_assmbl_CtaG-rel"/>
</dbReference>
<feature type="transmembrane region" description="Helical" evidence="6">
    <location>
        <begin position="180"/>
        <end position="199"/>
    </location>
</feature>
<keyword evidence="9" id="KW-1185">Reference proteome</keyword>
<keyword evidence="4 6" id="KW-1133">Transmembrane helix</keyword>
<feature type="transmembrane region" description="Helical" evidence="6">
    <location>
        <begin position="68"/>
        <end position="89"/>
    </location>
</feature>
<evidence type="ECO:0000256" key="2">
    <source>
        <dbReference type="ARBA" id="ARBA00022475"/>
    </source>
</evidence>
<dbReference type="RefSeq" id="WP_132486957.1">
    <property type="nucleotide sequence ID" value="NZ_SMKW01000024.1"/>
</dbReference>